<keyword evidence="1" id="KW-0732">Signal</keyword>
<dbReference type="EMBL" id="GL379834">
    <property type="protein sequence ID" value="EGT51572.1"/>
    <property type="molecule type" value="Genomic_DNA"/>
</dbReference>
<dbReference type="InterPro" id="IPR053222">
    <property type="entry name" value="Zygotic_Embryogenesis-Asso"/>
</dbReference>
<accession>G0N3H7</accession>
<dbReference type="PANTHER" id="PTHR22899">
    <property type="entry name" value="CYCLIN-RELATED F-BOX FAMILY"/>
    <property type="match status" value="1"/>
</dbReference>
<feature type="domain" description="Sdz-33 F-box" evidence="3">
    <location>
        <begin position="207"/>
        <end position="269"/>
    </location>
</feature>
<reference evidence="5" key="1">
    <citation type="submission" date="2011-07" db="EMBL/GenBank/DDBJ databases">
        <authorList>
            <consortium name="Caenorhabditis brenneri Sequencing and Analysis Consortium"/>
            <person name="Wilson R.K."/>
        </authorList>
    </citation>
    <scope>NUCLEOTIDE SEQUENCE [LARGE SCALE GENOMIC DNA]</scope>
    <source>
        <strain evidence="5">PB2801</strain>
    </source>
</reference>
<dbReference type="FunCoup" id="G0N3H7">
    <property type="interactions" value="161"/>
</dbReference>
<gene>
    <name evidence="4" type="ORF">CAEBREN_16025</name>
</gene>
<evidence type="ECO:0000313" key="5">
    <source>
        <dbReference type="Proteomes" id="UP000008068"/>
    </source>
</evidence>
<dbReference type="Pfam" id="PF00646">
    <property type="entry name" value="F-box"/>
    <property type="match status" value="1"/>
</dbReference>
<proteinExistence type="predicted"/>
<evidence type="ECO:0000256" key="1">
    <source>
        <dbReference type="SAM" id="SignalP"/>
    </source>
</evidence>
<dbReference type="AlphaFoldDB" id="G0N3H7"/>
<evidence type="ECO:0000313" key="4">
    <source>
        <dbReference type="EMBL" id="EGT51572.1"/>
    </source>
</evidence>
<dbReference type="Proteomes" id="UP000008068">
    <property type="component" value="Unassembled WGS sequence"/>
</dbReference>
<dbReference type="eggNOG" id="ENOG502TKE2">
    <property type="taxonomic scope" value="Eukaryota"/>
</dbReference>
<organism evidence="5">
    <name type="scientific">Caenorhabditis brenneri</name>
    <name type="common">Nematode worm</name>
    <dbReference type="NCBI Taxonomy" id="135651"/>
    <lineage>
        <taxon>Eukaryota</taxon>
        <taxon>Metazoa</taxon>
        <taxon>Ecdysozoa</taxon>
        <taxon>Nematoda</taxon>
        <taxon>Chromadorea</taxon>
        <taxon>Rhabditida</taxon>
        <taxon>Rhabditina</taxon>
        <taxon>Rhabditomorpha</taxon>
        <taxon>Rhabditoidea</taxon>
        <taxon>Rhabditidae</taxon>
        <taxon>Peloderinae</taxon>
        <taxon>Caenorhabditis</taxon>
    </lineage>
</organism>
<dbReference type="InterPro" id="IPR012885">
    <property type="entry name" value="F-box_Sdz-33"/>
</dbReference>
<evidence type="ECO:0000259" key="3">
    <source>
        <dbReference type="Pfam" id="PF07735"/>
    </source>
</evidence>
<evidence type="ECO:0000259" key="2">
    <source>
        <dbReference type="Pfam" id="PF00646"/>
    </source>
</evidence>
<dbReference type="HOGENOM" id="CLU_028840_1_3_1"/>
<feature type="chain" id="PRO_5003404430" description="F-box domain-containing protein" evidence="1">
    <location>
        <begin position="18"/>
        <end position="341"/>
    </location>
</feature>
<dbReference type="OMA" id="KISACER"/>
<protein>
    <recommendedName>
        <fullName evidence="6">F-box domain-containing protein</fullName>
    </recommendedName>
</protein>
<dbReference type="InterPro" id="IPR001810">
    <property type="entry name" value="F-box_dom"/>
</dbReference>
<sequence length="341" mass="40254">MENVVFLFPLLLLPVNALKNVLRTMEMMDVLMFSFCSKVSKNHVKSLKWKADFCSLHLLDPIELKISFRFPRGYNIIQIELTYFSFLLRCPKPTEVRINTSHGATFSAVQKDSEEKHFYNRKRTGGELIRHFLDISNISEINRSQVGFHHDHYDENIYYYAREIYKGLKVKKLLCENVNIPDYYRIVNLILPKVFLHGISPSLEISRKLLIQNFEYFRMEHETSVTSLDTLLMANCRNVRFSCRQFTDKDFNRFLKLWIKKANTQLETILFSNSKDRVMEDILKGIPSRRMDERREKIAPMWKSVVVRDGYVINRSDGIEATISIETEHNDAIVFAVWNQF</sequence>
<dbReference type="InParanoid" id="G0N3H7"/>
<name>G0N3H7_CAEBE</name>
<evidence type="ECO:0008006" key="6">
    <source>
        <dbReference type="Google" id="ProtNLM"/>
    </source>
</evidence>
<feature type="signal peptide" evidence="1">
    <location>
        <begin position="1"/>
        <end position="17"/>
    </location>
</feature>
<dbReference type="Pfam" id="PF07735">
    <property type="entry name" value="FBA_2"/>
    <property type="match status" value="1"/>
</dbReference>
<feature type="domain" description="F-box" evidence="2">
    <location>
        <begin position="10"/>
        <end position="48"/>
    </location>
</feature>
<keyword evidence="5" id="KW-1185">Reference proteome</keyword>